<feature type="transmembrane region" description="Helical" evidence="2">
    <location>
        <begin position="27"/>
        <end position="48"/>
    </location>
</feature>
<dbReference type="Proteomes" id="UP000631653">
    <property type="component" value="Unassembled WGS sequence"/>
</dbReference>
<evidence type="ECO:0000313" key="4">
    <source>
        <dbReference type="Proteomes" id="UP000631653"/>
    </source>
</evidence>
<organism evidence="3 4">
    <name type="scientific">Acetobacter conturbans</name>
    <dbReference type="NCBI Taxonomy" id="1737472"/>
    <lineage>
        <taxon>Bacteria</taxon>
        <taxon>Pseudomonadati</taxon>
        <taxon>Pseudomonadota</taxon>
        <taxon>Alphaproteobacteria</taxon>
        <taxon>Acetobacterales</taxon>
        <taxon>Acetobacteraceae</taxon>
        <taxon>Acetobacter</taxon>
    </lineage>
</organism>
<keyword evidence="4" id="KW-1185">Reference proteome</keyword>
<evidence type="ECO:0000256" key="2">
    <source>
        <dbReference type="SAM" id="Phobius"/>
    </source>
</evidence>
<comment type="caution">
    <text evidence="3">The sequence shown here is derived from an EMBL/GenBank/DDBJ whole genome shotgun (WGS) entry which is preliminary data.</text>
</comment>
<proteinExistence type="predicted"/>
<evidence type="ECO:0000256" key="1">
    <source>
        <dbReference type="SAM" id="MobiDB-lite"/>
    </source>
</evidence>
<reference evidence="3 4" key="1">
    <citation type="journal article" date="2020" name="Int. J. Syst. Evol. Microbiol.">
        <title>Novel acetic acid bacteria from cider fermentations: Acetobacter conturbans sp. nov. and Acetobacter fallax sp. nov.</title>
        <authorList>
            <person name="Sombolestani A.S."/>
            <person name="Cleenwerck I."/>
            <person name="Cnockaert M."/>
            <person name="Borremans W."/>
            <person name="Wieme A.D."/>
            <person name="De Vuyst L."/>
            <person name="Vandamme P."/>
        </authorList>
    </citation>
    <scope>NUCLEOTIDE SEQUENCE [LARGE SCALE GENOMIC DNA]</scope>
    <source>
        <strain evidence="3 4">LMG 1627</strain>
    </source>
</reference>
<evidence type="ECO:0000313" key="3">
    <source>
        <dbReference type="EMBL" id="NHN89646.1"/>
    </source>
</evidence>
<keyword evidence="2" id="KW-0472">Membrane</keyword>
<sequence length="79" mass="8451">MDKPESIFSQPNEVGGAKRPPMKEPSFVPYIAAAALLVVIWATVTFVLPGSEKDIPASTLLKNALQHWSAESSSQPGKS</sequence>
<dbReference type="RefSeq" id="WP_173570975.1">
    <property type="nucleotide sequence ID" value="NZ_WOSY01000015.1"/>
</dbReference>
<keyword evidence="2" id="KW-1133">Transmembrane helix</keyword>
<gene>
    <name evidence="3" type="ORF">GOB81_13595</name>
</gene>
<keyword evidence="2" id="KW-0812">Transmembrane</keyword>
<protein>
    <submittedName>
        <fullName evidence="3">Uncharacterized protein</fullName>
    </submittedName>
</protein>
<dbReference type="EMBL" id="WOSY01000015">
    <property type="protein sequence ID" value="NHN89646.1"/>
    <property type="molecule type" value="Genomic_DNA"/>
</dbReference>
<accession>A0ABX0K4A6</accession>
<feature type="region of interest" description="Disordered" evidence="1">
    <location>
        <begin position="1"/>
        <end position="22"/>
    </location>
</feature>
<name>A0ABX0K4A6_9PROT</name>